<keyword evidence="2" id="KW-1185">Reference proteome</keyword>
<evidence type="ECO:0000313" key="2">
    <source>
        <dbReference type="Proteomes" id="UP000603453"/>
    </source>
</evidence>
<accession>A0A8H7QRM6</accession>
<reference evidence="1" key="1">
    <citation type="submission" date="2020-12" db="EMBL/GenBank/DDBJ databases">
        <title>Metabolic potential, ecology and presence of endohyphal bacteria is reflected in genomic diversity of Mucoromycotina.</title>
        <authorList>
            <person name="Muszewska A."/>
            <person name="Okrasinska A."/>
            <person name="Steczkiewicz K."/>
            <person name="Drgas O."/>
            <person name="Orlowska M."/>
            <person name="Perlinska-Lenart U."/>
            <person name="Aleksandrzak-Piekarczyk T."/>
            <person name="Szatraj K."/>
            <person name="Zielenkiewicz U."/>
            <person name="Pilsyk S."/>
            <person name="Malc E."/>
            <person name="Mieczkowski P."/>
            <person name="Kruszewska J.S."/>
            <person name="Biernat P."/>
            <person name="Pawlowska J."/>
        </authorList>
    </citation>
    <scope>NUCLEOTIDE SEQUENCE</scope>
    <source>
        <strain evidence="1">WA0000017839</strain>
    </source>
</reference>
<dbReference type="AlphaFoldDB" id="A0A8H7QRM6"/>
<sequence length="76" mass="8281">MDHPSVIKNAPLAPVVSGGVRGGVAFTHGVRQVHPAFQKTTNRYTQQRPEVTMPSFNASAMSPMFYGYADTPFSKL</sequence>
<name>A0A8H7QRM6_9FUNG</name>
<dbReference type="EMBL" id="JAEPRD010000128">
    <property type="protein sequence ID" value="KAG2197492.1"/>
    <property type="molecule type" value="Genomic_DNA"/>
</dbReference>
<dbReference type="Proteomes" id="UP000603453">
    <property type="component" value="Unassembled WGS sequence"/>
</dbReference>
<comment type="caution">
    <text evidence="1">The sequence shown here is derived from an EMBL/GenBank/DDBJ whole genome shotgun (WGS) entry which is preliminary data.</text>
</comment>
<organism evidence="1 2">
    <name type="scientific">Mucor saturninus</name>
    <dbReference type="NCBI Taxonomy" id="64648"/>
    <lineage>
        <taxon>Eukaryota</taxon>
        <taxon>Fungi</taxon>
        <taxon>Fungi incertae sedis</taxon>
        <taxon>Mucoromycota</taxon>
        <taxon>Mucoromycotina</taxon>
        <taxon>Mucoromycetes</taxon>
        <taxon>Mucorales</taxon>
        <taxon>Mucorineae</taxon>
        <taxon>Mucoraceae</taxon>
        <taxon>Mucor</taxon>
    </lineage>
</organism>
<proteinExistence type="predicted"/>
<evidence type="ECO:0000313" key="1">
    <source>
        <dbReference type="EMBL" id="KAG2197492.1"/>
    </source>
</evidence>
<gene>
    <name evidence="1" type="ORF">INT47_003100</name>
</gene>
<protein>
    <submittedName>
        <fullName evidence="1">Uncharacterized protein</fullName>
    </submittedName>
</protein>